<reference evidence="1" key="1">
    <citation type="submission" date="2022-06" db="EMBL/GenBank/DDBJ databases">
        <title>Fusarium solani species complex genomes reveal bases of compartmentalisation and animal pathogenesis.</title>
        <authorList>
            <person name="Tsai I.J."/>
        </authorList>
    </citation>
    <scope>NUCLEOTIDE SEQUENCE</scope>
    <source>
        <strain evidence="1">Fu6.1</strain>
    </source>
</reference>
<name>A0ACC0QKK4_9HYPO</name>
<protein>
    <submittedName>
        <fullName evidence="1">Uncharacterized protein</fullName>
    </submittedName>
</protein>
<evidence type="ECO:0000313" key="2">
    <source>
        <dbReference type="Proteomes" id="UP001065298"/>
    </source>
</evidence>
<comment type="caution">
    <text evidence="1">The sequence shown here is derived from an EMBL/GenBank/DDBJ whole genome shotgun (WGS) entry which is preliminary data.</text>
</comment>
<keyword evidence="2" id="KW-1185">Reference proteome</keyword>
<proteinExistence type="predicted"/>
<evidence type="ECO:0000313" key="1">
    <source>
        <dbReference type="EMBL" id="KAI8657703.1"/>
    </source>
</evidence>
<dbReference type="EMBL" id="CM046511">
    <property type="protein sequence ID" value="KAI8657703.1"/>
    <property type="molecule type" value="Genomic_DNA"/>
</dbReference>
<dbReference type="Proteomes" id="UP001065298">
    <property type="component" value="Chromosome 9"/>
</dbReference>
<gene>
    <name evidence="1" type="ORF">NCS57_01149000</name>
</gene>
<accession>A0ACC0QKK4</accession>
<sequence length="323" mass="37058">MAHPESNDPDEISLSFTSDLHDYPLTYIFPMTRLRKACPRGPEILDVDLGGNIRLDGMDPYGQDEQLAFTSIRSMLNGEDDIFDHAPGAINPRVLFYMTELYIWLGSPIFTFTMIDAIIQAAGSLNRVHEWPLLAIVAQRWELPNLTKQCRDLVSLFCGSAETHVPEKLRGDLSDREWDFVQSLDLMSEEVLTMRRGYIERIFEALRILYHRPIPQDFPNALTDLNRDELDLMDTERSDMLLDMWPCDECKDIPANVLLEELRQHLPWFISPSSYAGCVETLLTLLRQVEVNIRVDGDRPGCNQLRHFCKKLSEKVANGARTS</sequence>
<organism evidence="1 2">
    <name type="scientific">Fusarium keratoplasticum</name>
    <dbReference type="NCBI Taxonomy" id="1328300"/>
    <lineage>
        <taxon>Eukaryota</taxon>
        <taxon>Fungi</taxon>
        <taxon>Dikarya</taxon>
        <taxon>Ascomycota</taxon>
        <taxon>Pezizomycotina</taxon>
        <taxon>Sordariomycetes</taxon>
        <taxon>Hypocreomycetidae</taxon>
        <taxon>Hypocreales</taxon>
        <taxon>Nectriaceae</taxon>
        <taxon>Fusarium</taxon>
        <taxon>Fusarium solani species complex</taxon>
    </lineage>
</organism>